<name>A0A0T9UWC8_YERAL</name>
<evidence type="ECO:0000313" key="3">
    <source>
        <dbReference type="Proteomes" id="UP000041595"/>
    </source>
</evidence>
<dbReference type="RefSeq" id="WP_004705401.1">
    <property type="nucleotide sequence ID" value="NZ_CQEJ01000035.1"/>
</dbReference>
<sequence length="459" mass="50151">MVSIITTGGSLGISHYNEIKKMSSQNGVLTVRNNGKENCLTAGRSLAERFIIVLNSTCLGSLSFIKGLYAALEHREAKAIECFSAALVNIYGEGVNDIVNTHLNVKGKIELFDISTIIDKVTKAKSSYRECDDGDREIEGKIKLSFADFDISHVNKCDSDLFDSLSSKVDGLISNIGGRNRFNPESMHYLRMVLMDFITSMPASSDTFMSLVSNIKNDAVIPDYHINEINLNKRTGFYITAENMNTLLKGTGLLKEELLLSGVQDACRHQVYAARFNEGVRENADTASRKPPSVSPTLLRLDIERAMVSSQPSPSSMQSPPLPPSPSSLLAQQSPSKFSSLPLPPPPQIPLPPRMPPPPFAALNAEAKPHKLKTAINNQTKTPAKPEGLDLMSELKARQAGGLKKIPKANEQAIGPQNTPEVNLLNSMWDKMQAIRPAIAGSDSESEDNENKNDSSWND</sequence>
<feature type="region of interest" description="Disordered" evidence="1">
    <location>
        <begin position="308"/>
        <end position="356"/>
    </location>
</feature>
<feature type="region of interest" description="Disordered" evidence="1">
    <location>
        <begin position="435"/>
        <end position="459"/>
    </location>
</feature>
<reference evidence="2 3" key="1">
    <citation type="submission" date="2015-03" db="EMBL/GenBank/DDBJ databases">
        <authorList>
            <person name="Murphy D."/>
        </authorList>
    </citation>
    <scope>NUCLEOTIDE SEQUENCE [LARGE SCALE GENOMIC DNA]</scope>
    <source>
        <strain evidence="2 3">IP06005</strain>
    </source>
</reference>
<proteinExistence type="predicted"/>
<protein>
    <submittedName>
        <fullName evidence="2">Uncharacterized protein</fullName>
    </submittedName>
</protein>
<organism evidence="2 3">
    <name type="scientific">Yersinia aldovae</name>
    <dbReference type="NCBI Taxonomy" id="29483"/>
    <lineage>
        <taxon>Bacteria</taxon>
        <taxon>Pseudomonadati</taxon>
        <taxon>Pseudomonadota</taxon>
        <taxon>Gammaproteobacteria</taxon>
        <taxon>Enterobacterales</taxon>
        <taxon>Yersiniaceae</taxon>
        <taxon>Yersinia</taxon>
    </lineage>
</organism>
<gene>
    <name evidence="2" type="ORF">ERS137965_03912</name>
</gene>
<accession>A0A0T9UWC8</accession>
<evidence type="ECO:0000313" key="2">
    <source>
        <dbReference type="EMBL" id="CNL77672.1"/>
    </source>
</evidence>
<dbReference type="STRING" id="1453495.AT01_1283"/>
<feature type="compositionally biased region" description="Low complexity" evidence="1">
    <location>
        <begin position="327"/>
        <end position="341"/>
    </location>
</feature>
<feature type="compositionally biased region" description="Pro residues" evidence="1">
    <location>
        <begin position="342"/>
        <end position="356"/>
    </location>
</feature>
<dbReference type="Proteomes" id="UP000041595">
    <property type="component" value="Unassembled WGS sequence"/>
</dbReference>
<feature type="compositionally biased region" description="Low complexity" evidence="1">
    <location>
        <begin position="309"/>
        <end position="319"/>
    </location>
</feature>
<evidence type="ECO:0000256" key="1">
    <source>
        <dbReference type="SAM" id="MobiDB-lite"/>
    </source>
</evidence>
<dbReference type="AlphaFoldDB" id="A0A0T9UWC8"/>
<dbReference type="EMBL" id="CQEJ01000035">
    <property type="protein sequence ID" value="CNL77672.1"/>
    <property type="molecule type" value="Genomic_DNA"/>
</dbReference>